<dbReference type="STRING" id="1036808.A0A0C2ZPS2"/>
<name>A0A0C2ZPS2_9AGAM</name>
<organism evidence="2 3">
    <name type="scientific">Scleroderma citrinum Foug A</name>
    <dbReference type="NCBI Taxonomy" id="1036808"/>
    <lineage>
        <taxon>Eukaryota</taxon>
        <taxon>Fungi</taxon>
        <taxon>Dikarya</taxon>
        <taxon>Basidiomycota</taxon>
        <taxon>Agaricomycotina</taxon>
        <taxon>Agaricomycetes</taxon>
        <taxon>Agaricomycetidae</taxon>
        <taxon>Boletales</taxon>
        <taxon>Sclerodermatineae</taxon>
        <taxon>Sclerodermataceae</taxon>
        <taxon>Scleroderma</taxon>
    </lineage>
</organism>
<accession>A0A0C2ZPS2</accession>
<dbReference type="AlphaFoldDB" id="A0A0C2ZPS2"/>
<keyword evidence="3" id="KW-1185">Reference proteome</keyword>
<sequence length="131" mass="13717">MPMRPTDIEEAKEEEESRACHPVESAALPPITTTSSVIPPVTVCRPTYYGNSNVTNPTFVDMNHLSAVSLTATAATTAGTTYPSTTQCNIPCSGTPLNAYGALSDPAPTGFSGVSSHLHYGCPPRLRPGLP</sequence>
<dbReference type="HOGENOM" id="CLU_1928817_0_0_1"/>
<dbReference type="EMBL" id="KN822152">
    <property type="protein sequence ID" value="KIM54582.1"/>
    <property type="molecule type" value="Genomic_DNA"/>
</dbReference>
<evidence type="ECO:0000313" key="2">
    <source>
        <dbReference type="EMBL" id="KIM54582.1"/>
    </source>
</evidence>
<evidence type="ECO:0000256" key="1">
    <source>
        <dbReference type="SAM" id="MobiDB-lite"/>
    </source>
</evidence>
<reference evidence="3" key="2">
    <citation type="submission" date="2015-01" db="EMBL/GenBank/DDBJ databases">
        <title>Evolutionary Origins and Diversification of the Mycorrhizal Mutualists.</title>
        <authorList>
            <consortium name="DOE Joint Genome Institute"/>
            <consortium name="Mycorrhizal Genomics Consortium"/>
            <person name="Kohler A."/>
            <person name="Kuo A."/>
            <person name="Nagy L.G."/>
            <person name="Floudas D."/>
            <person name="Copeland A."/>
            <person name="Barry K.W."/>
            <person name="Cichocki N."/>
            <person name="Veneault-Fourrey C."/>
            <person name="LaButti K."/>
            <person name="Lindquist E.A."/>
            <person name="Lipzen A."/>
            <person name="Lundell T."/>
            <person name="Morin E."/>
            <person name="Murat C."/>
            <person name="Riley R."/>
            <person name="Ohm R."/>
            <person name="Sun H."/>
            <person name="Tunlid A."/>
            <person name="Henrissat B."/>
            <person name="Grigoriev I.V."/>
            <person name="Hibbett D.S."/>
            <person name="Martin F."/>
        </authorList>
    </citation>
    <scope>NUCLEOTIDE SEQUENCE [LARGE SCALE GENOMIC DNA]</scope>
    <source>
        <strain evidence="3">Foug A</strain>
    </source>
</reference>
<proteinExistence type="predicted"/>
<evidence type="ECO:0000313" key="3">
    <source>
        <dbReference type="Proteomes" id="UP000053989"/>
    </source>
</evidence>
<gene>
    <name evidence="2" type="ORF">SCLCIDRAFT_31016</name>
</gene>
<reference evidence="2 3" key="1">
    <citation type="submission" date="2014-04" db="EMBL/GenBank/DDBJ databases">
        <authorList>
            <consortium name="DOE Joint Genome Institute"/>
            <person name="Kuo A."/>
            <person name="Kohler A."/>
            <person name="Nagy L.G."/>
            <person name="Floudas D."/>
            <person name="Copeland A."/>
            <person name="Barry K.W."/>
            <person name="Cichocki N."/>
            <person name="Veneault-Fourrey C."/>
            <person name="LaButti K."/>
            <person name="Lindquist E.A."/>
            <person name="Lipzen A."/>
            <person name="Lundell T."/>
            <person name="Morin E."/>
            <person name="Murat C."/>
            <person name="Sun H."/>
            <person name="Tunlid A."/>
            <person name="Henrissat B."/>
            <person name="Grigoriev I.V."/>
            <person name="Hibbett D.S."/>
            <person name="Martin F."/>
            <person name="Nordberg H.P."/>
            <person name="Cantor M.N."/>
            <person name="Hua S.X."/>
        </authorList>
    </citation>
    <scope>NUCLEOTIDE SEQUENCE [LARGE SCALE GENOMIC DNA]</scope>
    <source>
        <strain evidence="2 3">Foug A</strain>
    </source>
</reference>
<protein>
    <submittedName>
        <fullName evidence="2">Uncharacterized protein</fullName>
    </submittedName>
</protein>
<feature type="region of interest" description="Disordered" evidence="1">
    <location>
        <begin position="1"/>
        <end position="21"/>
    </location>
</feature>
<dbReference type="Proteomes" id="UP000053989">
    <property type="component" value="Unassembled WGS sequence"/>
</dbReference>
<dbReference type="InParanoid" id="A0A0C2ZPS2"/>